<dbReference type="KEGG" id="cfus:CYFUS_005003"/>
<evidence type="ECO:0000313" key="1">
    <source>
        <dbReference type="EMBL" id="ATB39559.1"/>
    </source>
</evidence>
<protein>
    <submittedName>
        <fullName evidence="1">Phage protein Gp37/Gp68</fullName>
    </submittedName>
</protein>
<accession>A0A250J6L1</accession>
<dbReference type="InterPro" id="IPR011101">
    <property type="entry name" value="DUF5131"/>
</dbReference>
<reference evidence="1 2" key="1">
    <citation type="submission" date="2017-06" db="EMBL/GenBank/DDBJ databases">
        <title>Sequencing and comparative analysis of myxobacterial genomes.</title>
        <authorList>
            <person name="Rupp O."/>
            <person name="Goesmann A."/>
            <person name="Sogaard-Andersen L."/>
        </authorList>
    </citation>
    <scope>NUCLEOTIDE SEQUENCE [LARGE SCALE GENOMIC DNA]</scope>
    <source>
        <strain evidence="1 2">DSM 52655</strain>
    </source>
</reference>
<dbReference type="AlphaFoldDB" id="A0A250J6L1"/>
<proteinExistence type="predicted"/>
<sequence>MAATSKIEWTDATWNPVRGCSKISPGCKHCYAETFAERFRGVPDHPYGQGFDLRLVPEKLAEPLRWATPRKVFVNSMSDLFHKDVPDNYIVSVVRVMTVANWHTYQVLTKRSERMRDLLRTKLRFAADHSHIWWGVSVEDRRYGLPRVEHLRSAPARVRFLSVEPLLEDLGQFELSGIHWVIVGGESGAGARPLQRAWVTSVRDQCRRAQVPFFFKQWGGVQKSRTGRELDGQTYDALPDVPTVASVMERQRRLEAIANVEYEGKVV</sequence>
<dbReference type="RefSeq" id="WP_095987572.1">
    <property type="nucleotide sequence ID" value="NZ_CP022098.1"/>
</dbReference>
<gene>
    <name evidence="1" type="ORF">CYFUS_005003</name>
</gene>
<organism evidence="1 2">
    <name type="scientific">Cystobacter fuscus</name>
    <dbReference type="NCBI Taxonomy" id="43"/>
    <lineage>
        <taxon>Bacteria</taxon>
        <taxon>Pseudomonadati</taxon>
        <taxon>Myxococcota</taxon>
        <taxon>Myxococcia</taxon>
        <taxon>Myxococcales</taxon>
        <taxon>Cystobacterineae</taxon>
        <taxon>Archangiaceae</taxon>
        <taxon>Cystobacter</taxon>
    </lineage>
</organism>
<name>A0A250J6L1_9BACT</name>
<dbReference type="Proteomes" id="UP000217257">
    <property type="component" value="Chromosome"/>
</dbReference>
<dbReference type="Pfam" id="PF07505">
    <property type="entry name" value="DUF5131"/>
    <property type="match status" value="1"/>
</dbReference>
<dbReference type="EMBL" id="CP022098">
    <property type="protein sequence ID" value="ATB39559.1"/>
    <property type="molecule type" value="Genomic_DNA"/>
</dbReference>
<evidence type="ECO:0000313" key="2">
    <source>
        <dbReference type="Proteomes" id="UP000217257"/>
    </source>
</evidence>